<evidence type="ECO:0000313" key="1">
    <source>
        <dbReference type="EMBL" id="CRY94770.1"/>
    </source>
</evidence>
<reference evidence="1" key="1">
    <citation type="submission" date="2015-06" db="EMBL/GenBank/DDBJ databases">
        <authorList>
            <person name="Joergensen T."/>
        </authorList>
    </citation>
    <scope>NUCLEOTIDE SEQUENCE</scope>
    <source>
        <strain evidence="1">RGRH0350</strain>
    </source>
</reference>
<dbReference type="EMBL" id="LN853016">
    <property type="protein sequence ID" value="CRY94770.1"/>
    <property type="molecule type" value="Genomic_DNA"/>
</dbReference>
<name>A0A0H5Q025_9ZZZZ</name>
<dbReference type="AlphaFoldDB" id="A0A0H5Q025"/>
<proteinExistence type="predicted"/>
<accession>A0A0H5Q025</accession>
<reference evidence="1" key="2">
    <citation type="submission" date="2015-07" db="EMBL/GenBank/DDBJ databases">
        <title>Plasmids, circular viruses and viroids from rat gut.</title>
        <authorList>
            <person name="Jorgensen T.J."/>
            <person name="Hansen M.A."/>
            <person name="Xu Z."/>
            <person name="Tabak M.A."/>
            <person name="Sorensen S.J."/>
            <person name="Hansen L.H."/>
        </authorList>
    </citation>
    <scope>NUCLEOTIDE SEQUENCE</scope>
    <source>
        <strain evidence="1">RGRH0350</strain>
    </source>
</reference>
<protein>
    <submittedName>
        <fullName evidence="1">Uncharacterized protein</fullName>
    </submittedName>
</protein>
<sequence>MPILRITAEWNGFRGAPGYSNFYFQGQTADEEDALAHATSVRTFFSSIASRLPGQVNVSIRPTAENIDETNGNIIGQVDFEAPEVVNGSGTTSYSAASGAVVNWNTSSFVNGRRVRGRTFLVPLTGAAYDTNGDLGSTALDNIRAAASALVASPGPVPMVVWSRPRGGAGGSDHPITSASVPDLGAILRSRRD</sequence>
<organism evidence="1">
    <name type="scientific">uncultured prokaryote</name>
    <dbReference type="NCBI Taxonomy" id="198431"/>
    <lineage>
        <taxon>unclassified sequences</taxon>
        <taxon>environmental samples</taxon>
    </lineage>
</organism>